<sequence length="144" mass="15098">MQSSYLSVFVALMASVSAAPALQTRQQYPTVDTYEVTLGEVDPAYLDLLETAVVNLDEAPANRRDIEARQSGTCDLQGFAIVNGRISSFAGSVQNSAANYGRAVTLTGILPGCSIGIVPQSNCGLWAIVDTSGCATARSVTFSN</sequence>
<keyword evidence="3" id="KW-1185">Reference proteome</keyword>
<proteinExistence type="predicted"/>
<dbReference type="EMBL" id="MAVT02000658">
    <property type="protein sequence ID" value="POS74263.1"/>
    <property type="molecule type" value="Genomic_DNA"/>
</dbReference>
<evidence type="ECO:0000256" key="1">
    <source>
        <dbReference type="SAM" id="SignalP"/>
    </source>
</evidence>
<reference evidence="2" key="1">
    <citation type="submission" date="2017-09" db="EMBL/GenBank/DDBJ databases">
        <title>Polyketide synthases of a Diaporthe helianthi virulent isolate.</title>
        <authorList>
            <person name="Baroncelli R."/>
        </authorList>
    </citation>
    <scope>NUCLEOTIDE SEQUENCE [LARGE SCALE GENOMIC DNA]</scope>
    <source>
        <strain evidence="2">7/96</strain>
    </source>
</reference>
<keyword evidence="1" id="KW-0732">Signal</keyword>
<feature type="signal peptide" evidence="1">
    <location>
        <begin position="1"/>
        <end position="18"/>
    </location>
</feature>
<dbReference type="OrthoDB" id="5189925at2759"/>
<gene>
    <name evidence="2" type="ORF">DHEL01_v207341</name>
</gene>
<name>A0A2P5HVI5_DIAHE</name>
<evidence type="ECO:0000313" key="3">
    <source>
        <dbReference type="Proteomes" id="UP000094444"/>
    </source>
</evidence>
<evidence type="ECO:0000313" key="2">
    <source>
        <dbReference type="EMBL" id="POS74263.1"/>
    </source>
</evidence>
<organism evidence="2 3">
    <name type="scientific">Diaporthe helianthi</name>
    <dbReference type="NCBI Taxonomy" id="158607"/>
    <lineage>
        <taxon>Eukaryota</taxon>
        <taxon>Fungi</taxon>
        <taxon>Dikarya</taxon>
        <taxon>Ascomycota</taxon>
        <taxon>Pezizomycotina</taxon>
        <taxon>Sordariomycetes</taxon>
        <taxon>Sordariomycetidae</taxon>
        <taxon>Diaporthales</taxon>
        <taxon>Diaporthaceae</taxon>
        <taxon>Diaporthe</taxon>
    </lineage>
</organism>
<accession>A0A2P5HVI5</accession>
<dbReference type="InParanoid" id="A0A2P5HVI5"/>
<comment type="caution">
    <text evidence="2">The sequence shown here is derived from an EMBL/GenBank/DDBJ whole genome shotgun (WGS) entry which is preliminary data.</text>
</comment>
<feature type="chain" id="PRO_5015109914" evidence="1">
    <location>
        <begin position="19"/>
        <end position="144"/>
    </location>
</feature>
<dbReference type="AlphaFoldDB" id="A0A2P5HVI5"/>
<protein>
    <submittedName>
        <fullName evidence="2">Uncharacterized protein</fullName>
    </submittedName>
</protein>
<dbReference type="Proteomes" id="UP000094444">
    <property type="component" value="Unassembled WGS sequence"/>
</dbReference>